<protein>
    <recommendedName>
        <fullName evidence="2">Glutamine cyclotransferase</fullName>
    </recommendedName>
</protein>
<gene>
    <name evidence="1" type="ORF">MNBD_CHLOROFLEXI01-3163</name>
</gene>
<reference evidence="1" key="1">
    <citation type="submission" date="2018-06" db="EMBL/GenBank/DDBJ databases">
        <authorList>
            <person name="Zhirakovskaya E."/>
        </authorList>
    </citation>
    <scope>NUCLEOTIDE SEQUENCE</scope>
</reference>
<name>A0A3B0UI99_9ZZZZ</name>
<evidence type="ECO:0008006" key="2">
    <source>
        <dbReference type="Google" id="ProtNLM"/>
    </source>
</evidence>
<dbReference type="AlphaFoldDB" id="A0A3B0UI99"/>
<sequence length="223" mass="24949">MGNLEIKQSFDSPGQGPVGLCYDGRFLWNADFSSGKIFRIDPQTMESDVVLACPGNLSGIAWDGRSLWQSLHDGGTLRRINPETNDFDQTIMVWEHGWLSGVAWDGEHLWAASQQHGKLFQLDPESSDVIKTVPVPVAGGGLDFQDGSLWLGIAYPMSFDPLYEQFNWDSDEQKYAILRLDPTTGAEQARYELDFVPMGLAWIGNDLWLSHVAKHKLHQVQLG</sequence>
<dbReference type="SUPFAM" id="SSF63825">
    <property type="entry name" value="YWTD domain"/>
    <property type="match status" value="1"/>
</dbReference>
<organism evidence="1">
    <name type="scientific">hydrothermal vent metagenome</name>
    <dbReference type="NCBI Taxonomy" id="652676"/>
    <lineage>
        <taxon>unclassified sequences</taxon>
        <taxon>metagenomes</taxon>
        <taxon>ecological metagenomes</taxon>
    </lineage>
</organism>
<proteinExistence type="predicted"/>
<evidence type="ECO:0000313" key="1">
    <source>
        <dbReference type="EMBL" id="VAW30791.1"/>
    </source>
</evidence>
<dbReference type="InterPro" id="IPR015943">
    <property type="entry name" value="WD40/YVTN_repeat-like_dom_sf"/>
</dbReference>
<accession>A0A3B0UI99</accession>
<dbReference type="Gene3D" id="2.130.10.10">
    <property type="entry name" value="YVTN repeat-like/Quinoprotein amine dehydrogenase"/>
    <property type="match status" value="1"/>
</dbReference>
<dbReference type="EMBL" id="UOEU01000086">
    <property type="protein sequence ID" value="VAW30791.1"/>
    <property type="molecule type" value="Genomic_DNA"/>
</dbReference>